<dbReference type="RefSeq" id="WP_226539162.1">
    <property type="nucleotide sequence ID" value="NZ_CP129013.1"/>
</dbReference>
<dbReference type="Proteomes" id="UP001197974">
    <property type="component" value="Chromosome"/>
</dbReference>
<dbReference type="PRINTS" id="PR00455">
    <property type="entry name" value="HTHTETR"/>
</dbReference>
<dbReference type="Gene3D" id="1.10.357.10">
    <property type="entry name" value="Tetracycline Repressor, domain 2"/>
    <property type="match status" value="1"/>
</dbReference>
<gene>
    <name evidence="4" type="primary">refZ</name>
    <name evidence="4" type="ORF">LC087_09025</name>
</gene>
<dbReference type="SUPFAM" id="SSF48498">
    <property type="entry name" value="Tetracyclin repressor-like, C-terminal domain"/>
    <property type="match status" value="1"/>
</dbReference>
<feature type="DNA-binding region" description="H-T-H motif" evidence="2">
    <location>
        <begin position="27"/>
        <end position="46"/>
    </location>
</feature>
<dbReference type="InterPro" id="IPR050109">
    <property type="entry name" value="HTH-type_TetR-like_transc_reg"/>
</dbReference>
<dbReference type="Gene3D" id="1.10.10.60">
    <property type="entry name" value="Homeodomain-like"/>
    <property type="match status" value="1"/>
</dbReference>
<dbReference type="Pfam" id="PF00440">
    <property type="entry name" value="TetR_N"/>
    <property type="match status" value="1"/>
</dbReference>
<dbReference type="PANTHER" id="PTHR30328:SF54">
    <property type="entry name" value="HTH-TYPE TRANSCRIPTIONAL REPRESSOR SCO4008"/>
    <property type="match status" value="1"/>
</dbReference>
<protein>
    <submittedName>
        <fullName evidence="4">Forespore capture DNA-binding protein RefZ</fullName>
    </submittedName>
</protein>
<dbReference type="InterPro" id="IPR036271">
    <property type="entry name" value="Tet_transcr_reg_TetR-rel_C_sf"/>
</dbReference>
<accession>A0ABY9JXT3</accession>
<evidence type="ECO:0000313" key="4">
    <source>
        <dbReference type="EMBL" id="WLR44194.1"/>
    </source>
</evidence>
<dbReference type="PANTHER" id="PTHR30328">
    <property type="entry name" value="TRANSCRIPTIONAL REPRESSOR"/>
    <property type="match status" value="1"/>
</dbReference>
<dbReference type="InterPro" id="IPR009057">
    <property type="entry name" value="Homeodomain-like_sf"/>
</dbReference>
<evidence type="ECO:0000313" key="5">
    <source>
        <dbReference type="Proteomes" id="UP001197974"/>
    </source>
</evidence>
<dbReference type="SUPFAM" id="SSF46689">
    <property type="entry name" value="Homeodomain-like"/>
    <property type="match status" value="1"/>
</dbReference>
<evidence type="ECO:0000259" key="3">
    <source>
        <dbReference type="PROSITE" id="PS50977"/>
    </source>
</evidence>
<evidence type="ECO:0000256" key="2">
    <source>
        <dbReference type="PROSITE-ProRule" id="PRU00335"/>
    </source>
</evidence>
<feature type="domain" description="HTH tetR-type" evidence="3">
    <location>
        <begin position="4"/>
        <end position="64"/>
    </location>
</feature>
<dbReference type="EMBL" id="CP129013">
    <property type="protein sequence ID" value="WLR44194.1"/>
    <property type="molecule type" value="Genomic_DNA"/>
</dbReference>
<dbReference type="GO" id="GO:0003677">
    <property type="term" value="F:DNA binding"/>
    <property type="evidence" value="ECO:0007669"/>
    <property type="project" value="UniProtKB-KW"/>
</dbReference>
<organism evidence="4 5">
    <name type="scientific">Bacillus carboniphilus</name>
    <dbReference type="NCBI Taxonomy" id="86663"/>
    <lineage>
        <taxon>Bacteria</taxon>
        <taxon>Bacillati</taxon>
        <taxon>Bacillota</taxon>
        <taxon>Bacilli</taxon>
        <taxon>Bacillales</taxon>
        <taxon>Bacillaceae</taxon>
        <taxon>Bacillus</taxon>
    </lineage>
</organism>
<sequence length="207" mass="24468">MKNPSTKLKIMEAAIELFNTNGYNGTSVREIAKQANVNVAHISYYFNGKKGLSEHLISHYYEGYLKSIEMIIETYTSENVKEKLLNVIFAILYYDFQNRQLARFVQREITFDNLLVREVMTTYLKKEQYYLSMIIQEGVKNDLFKKINIPYFIIQLKGLLSFPFVQPQYIVEVLHTLPHEPYFVEKYYEGVKGYIEIHLFRTESLTI</sequence>
<dbReference type="InterPro" id="IPR023772">
    <property type="entry name" value="DNA-bd_HTH_TetR-type_CS"/>
</dbReference>
<name>A0ABY9JXT3_9BACI</name>
<evidence type="ECO:0000256" key="1">
    <source>
        <dbReference type="ARBA" id="ARBA00023125"/>
    </source>
</evidence>
<dbReference type="InterPro" id="IPR001647">
    <property type="entry name" value="HTH_TetR"/>
</dbReference>
<dbReference type="PROSITE" id="PS01081">
    <property type="entry name" value="HTH_TETR_1"/>
    <property type="match status" value="1"/>
</dbReference>
<proteinExistence type="predicted"/>
<dbReference type="PROSITE" id="PS50977">
    <property type="entry name" value="HTH_TETR_2"/>
    <property type="match status" value="1"/>
</dbReference>
<dbReference type="NCBIfam" id="NF037937">
    <property type="entry name" value="septum_RefZ"/>
    <property type="match status" value="1"/>
</dbReference>
<keyword evidence="1 2" id="KW-0238">DNA-binding</keyword>
<keyword evidence="5" id="KW-1185">Reference proteome</keyword>
<reference evidence="4 5" key="1">
    <citation type="submission" date="2023-06" db="EMBL/GenBank/DDBJ databases">
        <title>Five Gram-positive bacteria isolated from mangrove sediments in Shenzhen, Guangdong, China.</title>
        <authorList>
            <person name="Yu S."/>
            <person name="Zheng W."/>
            <person name="Huang Y."/>
        </authorList>
    </citation>
    <scope>NUCLEOTIDE SEQUENCE [LARGE SCALE GENOMIC DNA]</scope>
    <source>
        <strain evidence="4 5">SaN35-3</strain>
    </source>
</reference>